<proteinExistence type="predicted"/>
<dbReference type="AlphaFoldDB" id="A0A645AM81"/>
<evidence type="ECO:0000313" key="1">
    <source>
        <dbReference type="EMBL" id="MPM54335.1"/>
    </source>
</evidence>
<reference evidence="1" key="1">
    <citation type="submission" date="2019-08" db="EMBL/GenBank/DDBJ databases">
        <authorList>
            <person name="Kucharzyk K."/>
            <person name="Murdoch R.W."/>
            <person name="Higgins S."/>
            <person name="Loffler F."/>
        </authorList>
    </citation>
    <scope>NUCLEOTIDE SEQUENCE</scope>
</reference>
<sequence length="48" mass="5631">MVGGHWYNLIHTELYCLLYDIVHLITFRQSLDQDNSNGRLLIIVDDGR</sequence>
<organism evidence="1">
    <name type="scientific">bioreactor metagenome</name>
    <dbReference type="NCBI Taxonomy" id="1076179"/>
    <lineage>
        <taxon>unclassified sequences</taxon>
        <taxon>metagenomes</taxon>
        <taxon>ecological metagenomes</taxon>
    </lineage>
</organism>
<dbReference type="EMBL" id="VSSQ01014753">
    <property type="protein sequence ID" value="MPM54335.1"/>
    <property type="molecule type" value="Genomic_DNA"/>
</dbReference>
<name>A0A645AM81_9ZZZZ</name>
<protein>
    <submittedName>
        <fullName evidence="1">Uncharacterized protein</fullName>
    </submittedName>
</protein>
<accession>A0A645AM81</accession>
<gene>
    <name evidence="1" type="ORF">SDC9_101113</name>
</gene>
<comment type="caution">
    <text evidence="1">The sequence shown here is derived from an EMBL/GenBank/DDBJ whole genome shotgun (WGS) entry which is preliminary data.</text>
</comment>